<comment type="caution">
    <text evidence="2">The sequence shown here is derived from an EMBL/GenBank/DDBJ whole genome shotgun (WGS) entry which is preliminary data.</text>
</comment>
<evidence type="ECO:0000313" key="3">
    <source>
        <dbReference type="Proteomes" id="UP001597106"/>
    </source>
</evidence>
<accession>A0ABW3GIV1</accession>
<name>A0ABW3GIV1_9PROT</name>
<keyword evidence="1" id="KW-0812">Transmembrane</keyword>
<evidence type="ECO:0008006" key="4">
    <source>
        <dbReference type="Google" id="ProtNLM"/>
    </source>
</evidence>
<dbReference type="Proteomes" id="UP001597106">
    <property type="component" value="Unassembled WGS sequence"/>
</dbReference>
<reference evidence="3" key="1">
    <citation type="journal article" date="2019" name="Int. J. Syst. Evol. Microbiol.">
        <title>The Global Catalogue of Microorganisms (GCM) 10K type strain sequencing project: providing services to taxonomists for standard genome sequencing and annotation.</title>
        <authorList>
            <consortium name="The Broad Institute Genomics Platform"/>
            <consortium name="The Broad Institute Genome Sequencing Center for Infectious Disease"/>
            <person name="Wu L."/>
            <person name="Ma J."/>
        </authorList>
    </citation>
    <scope>NUCLEOTIDE SEQUENCE [LARGE SCALE GENOMIC DNA]</scope>
    <source>
        <strain evidence="3">CCUG 59685</strain>
    </source>
</reference>
<protein>
    <recommendedName>
        <fullName evidence="4">ABC transporter permease</fullName>
    </recommendedName>
</protein>
<evidence type="ECO:0000256" key="1">
    <source>
        <dbReference type="SAM" id="Phobius"/>
    </source>
</evidence>
<dbReference type="EMBL" id="JBHTJW010000002">
    <property type="protein sequence ID" value="MFD0929640.1"/>
    <property type="molecule type" value="Genomic_DNA"/>
</dbReference>
<organism evidence="2 3">
    <name type="scientific">Methylophilus glucosoxydans</name>
    <dbReference type="NCBI Taxonomy" id="752553"/>
    <lineage>
        <taxon>Bacteria</taxon>
        <taxon>Pseudomonadati</taxon>
        <taxon>Pseudomonadota</taxon>
        <taxon>Betaproteobacteria</taxon>
        <taxon>Nitrosomonadales</taxon>
        <taxon>Methylophilaceae</taxon>
        <taxon>Methylophilus</taxon>
    </lineage>
</organism>
<feature type="transmembrane region" description="Helical" evidence="1">
    <location>
        <begin position="68"/>
        <end position="91"/>
    </location>
</feature>
<keyword evidence="3" id="KW-1185">Reference proteome</keyword>
<feature type="transmembrane region" description="Helical" evidence="1">
    <location>
        <begin position="21"/>
        <end position="48"/>
    </location>
</feature>
<evidence type="ECO:0000313" key="2">
    <source>
        <dbReference type="EMBL" id="MFD0929640.1"/>
    </source>
</evidence>
<gene>
    <name evidence="2" type="ORF">ACFQ1T_07595</name>
</gene>
<proteinExistence type="predicted"/>
<sequence length="101" mass="11420">MTKLIPFKYRVRTFFRKLFSFFALKSVNSLLVSIFLTFNFFSGVFTGVVGLASKSGSGVFSIEREPGAFWFVMLICALGFLFLIGTAYAWAHDQELRKGQP</sequence>
<keyword evidence="1" id="KW-0472">Membrane</keyword>
<keyword evidence="1" id="KW-1133">Transmembrane helix</keyword>
<dbReference type="RefSeq" id="WP_379075371.1">
    <property type="nucleotide sequence ID" value="NZ_JBHTJW010000002.1"/>
</dbReference>